<evidence type="ECO:0000256" key="3">
    <source>
        <dbReference type="ARBA" id="ARBA00022884"/>
    </source>
</evidence>
<evidence type="ECO:0000256" key="4">
    <source>
        <dbReference type="ARBA" id="ARBA00022917"/>
    </source>
</evidence>
<comment type="function">
    <text evidence="5">Key component of the ribosome quality control system (RQC), a ribosome-associated complex that mediates the extraction of incompletely synthesized nascent chains from stalled ribosomes and their subsequent degradation. RqcH recruits Ala-charged tRNA, and with RqcP directs the elongation of stalled nascent chains on 50S ribosomal subunits, leading to non-templated C-terminal alanine extensions (Ala tail). The Ala tail promotes nascent chain degradation. May add between 1 and at least 8 Ala residues. Binds to stalled 50S ribosomal subunits.</text>
</comment>
<keyword evidence="1 5" id="KW-0820">tRNA-binding</keyword>
<comment type="similarity">
    <text evidence="5">Belongs to the NEMF family.</text>
</comment>
<dbReference type="InterPro" id="IPR051608">
    <property type="entry name" value="RQC_Subunit_NEMF"/>
</dbReference>
<dbReference type="Proteomes" id="UP000235589">
    <property type="component" value="Chromosome"/>
</dbReference>
<dbReference type="Gene3D" id="3.40.970.40">
    <property type="entry name" value="fibrinogen binding protein from staphylococcus aureus domain like"/>
    <property type="match status" value="1"/>
</dbReference>
<dbReference type="FunFam" id="2.30.310.10:FF:000004">
    <property type="entry name" value="Fibronectin-binding protein A"/>
    <property type="match status" value="1"/>
</dbReference>
<dbReference type="OrthoDB" id="9766163at2"/>
<dbReference type="GO" id="GO:0043023">
    <property type="term" value="F:ribosomal large subunit binding"/>
    <property type="evidence" value="ECO:0007669"/>
    <property type="project" value="UniProtKB-UniRule"/>
</dbReference>
<evidence type="ECO:0000256" key="5">
    <source>
        <dbReference type="HAMAP-Rule" id="MF_00844"/>
    </source>
</evidence>
<organism evidence="7 8">
    <name type="scientific">Monoglobus pectinilyticus</name>
    <dbReference type="NCBI Taxonomy" id="1981510"/>
    <lineage>
        <taxon>Bacteria</taxon>
        <taxon>Bacillati</taxon>
        <taxon>Bacillota</taxon>
        <taxon>Clostridia</taxon>
        <taxon>Monoglobales</taxon>
        <taxon>Monoglobaceae</taxon>
        <taxon>Monoglobus</taxon>
    </lineage>
</organism>
<sequence>MSYDGFVTHSVVHELNGKILGGKIDKIYQPESDEIIISVRTFDGNYRLLLSASASNARVHLTTSKRENPMTPPMLCMLMRKHLLGGKIIGIEQVDFDRIIKIDIECYNELGDLGVKSIISEIMGRHSNIIFIDENNKILDSAKHVDFTVSAVRQILPGFVYQLPPKQEKMSPKEFSLLDFINDFTKEDKDILLDKFLLGKIMGLSPLIAREIVYRFSNHTKIAKREINDYKFAATVDLFLKDIVSDKYSPCLVLEKDTGKPMYFSCVELTQYENVAEINILDSISEIIDKYYLTRASQERMKQKSANILKLVHNNIDRCTKKLVMHRENLEKAKNRDKYKICGDLLTANMYRVKFGMDEVCVENYYDNNSELKIKLDPNISPSQNAQKYYKKYNKAKVTEKYAEEQIVGAEEELEYLETVQESILKAESPRDLSEIKEELAEQGYISNTASKKKKKTQKSMPMKFISSDGYEILVGRNNKQNDEVTIRMSYSTDIWLHTKNIPGSHTLIRTNGSGEVPDSTILEAAQLAAYYSKAKNSAQVPVDYTQIKNVKKPNGAKPGFVIYEKNNTVYVTPKLFEKVTE</sequence>
<comment type="subunit">
    <text evidence="5">Associates with stalled 50S ribosomal subunits. Binds to RqcP.</text>
</comment>
<keyword evidence="2 5" id="KW-0699">rRNA-binding</keyword>
<evidence type="ECO:0000313" key="8">
    <source>
        <dbReference type="Proteomes" id="UP000235589"/>
    </source>
</evidence>
<dbReference type="InterPro" id="IPR043682">
    <property type="entry name" value="RqcH_bacterial"/>
</dbReference>
<evidence type="ECO:0000256" key="1">
    <source>
        <dbReference type="ARBA" id="ARBA00022555"/>
    </source>
</evidence>
<dbReference type="Pfam" id="PF05670">
    <property type="entry name" value="NFACT-R_1"/>
    <property type="match status" value="1"/>
</dbReference>
<reference evidence="7 8" key="1">
    <citation type="submission" date="2017-04" db="EMBL/GenBank/DDBJ databases">
        <title>Monoglobus pectinilyticus 14 draft genome.</title>
        <authorList>
            <person name="Kim C."/>
            <person name="Rosendale D.I."/>
            <person name="Kelly W.J."/>
            <person name="Tannock G.W."/>
            <person name="Patchett M.L."/>
            <person name="Jordens J.Z."/>
        </authorList>
    </citation>
    <scope>NUCLEOTIDE SEQUENCE [LARGE SCALE GENOMIC DNA]</scope>
    <source>
        <strain evidence="7 8">14</strain>
    </source>
</reference>
<proteinExistence type="inferred from homology"/>
<evidence type="ECO:0000256" key="2">
    <source>
        <dbReference type="ARBA" id="ARBA00022730"/>
    </source>
</evidence>
<evidence type="ECO:0000313" key="7">
    <source>
        <dbReference type="EMBL" id="AUO18298.1"/>
    </source>
</evidence>
<protein>
    <recommendedName>
        <fullName evidence="5">Rqc2 homolog RqcH</fullName>
        <shortName evidence="5">RqcH</shortName>
    </recommendedName>
</protein>
<keyword evidence="3 5" id="KW-0694">RNA-binding</keyword>
<dbReference type="AlphaFoldDB" id="A0A2K9P149"/>
<evidence type="ECO:0000259" key="6">
    <source>
        <dbReference type="Pfam" id="PF05670"/>
    </source>
</evidence>
<dbReference type="InterPro" id="IPR008532">
    <property type="entry name" value="NFACT_RNA-bd"/>
</dbReference>
<keyword evidence="8" id="KW-1185">Reference proteome</keyword>
<dbReference type="KEGG" id="mpec:B9O19_00113"/>
<name>A0A2K9P149_9FIRM</name>
<keyword evidence="4 5" id="KW-0648">Protein biosynthesis</keyword>
<dbReference type="Gene3D" id="2.30.310.10">
    <property type="entry name" value="ibrinogen binding protein from staphylococcus aureus domain"/>
    <property type="match status" value="1"/>
</dbReference>
<feature type="domain" description="NFACT RNA-binding" evidence="6">
    <location>
        <begin position="461"/>
        <end position="556"/>
    </location>
</feature>
<dbReference type="GO" id="GO:1990112">
    <property type="term" value="C:RQC complex"/>
    <property type="evidence" value="ECO:0007669"/>
    <property type="project" value="TreeGrafter"/>
</dbReference>
<gene>
    <name evidence="5" type="primary">rqcH</name>
    <name evidence="7" type="ORF">B9O19_00113</name>
</gene>
<dbReference type="GO" id="GO:0019843">
    <property type="term" value="F:rRNA binding"/>
    <property type="evidence" value="ECO:0007669"/>
    <property type="project" value="UniProtKB-UniRule"/>
</dbReference>
<dbReference type="PANTHER" id="PTHR15239:SF6">
    <property type="entry name" value="RIBOSOME QUALITY CONTROL COMPLEX SUBUNIT NEMF"/>
    <property type="match status" value="1"/>
</dbReference>
<dbReference type="HAMAP" id="MF_00844_B">
    <property type="entry name" value="RqcH_B"/>
    <property type="match status" value="1"/>
</dbReference>
<dbReference type="EMBL" id="CP020991">
    <property type="protein sequence ID" value="AUO18298.1"/>
    <property type="molecule type" value="Genomic_DNA"/>
</dbReference>
<dbReference type="GeneID" id="98061546"/>
<dbReference type="GO" id="GO:0000049">
    <property type="term" value="F:tRNA binding"/>
    <property type="evidence" value="ECO:0007669"/>
    <property type="project" value="UniProtKB-UniRule"/>
</dbReference>
<dbReference type="Gene3D" id="1.10.8.50">
    <property type="match status" value="1"/>
</dbReference>
<dbReference type="RefSeq" id="WP_102364649.1">
    <property type="nucleotide sequence ID" value="NZ_CP020991.1"/>
</dbReference>
<dbReference type="GO" id="GO:0072344">
    <property type="term" value="P:rescue of stalled ribosome"/>
    <property type="evidence" value="ECO:0007669"/>
    <property type="project" value="UniProtKB-UniRule"/>
</dbReference>
<dbReference type="Pfam" id="PF05833">
    <property type="entry name" value="NFACT_N"/>
    <property type="match status" value="1"/>
</dbReference>
<accession>A0A2K9P149</accession>
<dbReference type="PANTHER" id="PTHR15239">
    <property type="entry name" value="NUCLEAR EXPORT MEDIATOR FACTOR NEMF"/>
    <property type="match status" value="1"/>
</dbReference>